<evidence type="ECO:0000259" key="1">
    <source>
        <dbReference type="Pfam" id="PF10074"/>
    </source>
</evidence>
<reference evidence="2 3" key="1">
    <citation type="submission" date="2018-11" db="EMBL/GenBank/DDBJ databases">
        <title>Genome sequencing and analysis.</title>
        <authorList>
            <person name="Huang Y.-T."/>
        </authorList>
    </citation>
    <scope>NUCLEOTIDE SEQUENCE [LARGE SCALE GENOMIC DNA]</scope>
    <source>
        <strain evidence="2 3">SHIN</strain>
    </source>
</reference>
<feature type="domain" description="T6SS Transcription factor RovC-like DNA binding" evidence="1">
    <location>
        <begin position="98"/>
        <end position="200"/>
    </location>
</feature>
<dbReference type="Proteomes" id="UP000526233">
    <property type="component" value="Unassembled WGS sequence"/>
</dbReference>
<dbReference type="Pfam" id="PF10074">
    <property type="entry name" value="RovC_DNA-bd"/>
    <property type="match status" value="1"/>
</dbReference>
<name>A0A7Y3WYY1_9HYPH</name>
<dbReference type="AlphaFoldDB" id="A0A7Y3WYY1"/>
<protein>
    <submittedName>
        <fullName evidence="2">DUF2285 domain-containing protein</fullName>
    </submittedName>
</protein>
<accession>A0A7Y3WYY1</accession>
<gene>
    <name evidence="2" type="ORF">EHE22_20900</name>
</gene>
<sequence>MRLHAFLPGGGCDFLARPSLTGLQQNVFWTAETNTSALHIGPSPEMVLTDPRFSSDLHPSSSQPAIDGLHLSYEAGTGHIHLILLDSLQPGQPISAHVPLDAVGLDRIDALSRLWRKLHGHKVPPDTRMTAQQRRRLKNMLRAVDGRMNHADYREIAEVIFGVERVAAEPWKTSALRDAVLDLVKDGFAMINGGYRKLLRHRRRN</sequence>
<dbReference type="EMBL" id="PKQI01000003">
    <property type="protein sequence ID" value="NNV22872.1"/>
    <property type="molecule type" value="Genomic_DNA"/>
</dbReference>
<evidence type="ECO:0000313" key="2">
    <source>
        <dbReference type="EMBL" id="NNV22872.1"/>
    </source>
</evidence>
<dbReference type="InterPro" id="IPR018754">
    <property type="entry name" value="RovC-like_DNA-bd"/>
</dbReference>
<comment type="caution">
    <text evidence="2">The sequence shown here is derived from an EMBL/GenBank/DDBJ whole genome shotgun (WGS) entry which is preliminary data.</text>
</comment>
<proteinExistence type="predicted"/>
<evidence type="ECO:0000313" key="3">
    <source>
        <dbReference type="Proteomes" id="UP000526233"/>
    </source>
</evidence>
<organism evidence="2 3">
    <name type="scientific">Brucella pseudogrignonensis</name>
    <dbReference type="NCBI Taxonomy" id="419475"/>
    <lineage>
        <taxon>Bacteria</taxon>
        <taxon>Pseudomonadati</taxon>
        <taxon>Pseudomonadota</taxon>
        <taxon>Alphaproteobacteria</taxon>
        <taxon>Hyphomicrobiales</taxon>
        <taxon>Brucellaceae</taxon>
        <taxon>Brucella/Ochrobactrum group</taxon>
        <taxon>Brucella</taxon>
    </lineage>
</organism>